<evidence type="ECO:0000256" key="4">
    <source>
        <dbReference type="ARBA" id="ARBA00022448"/>
    </source>
</evidence>
<protein>
    <submittedName>
        <fullName evidence="16">Dipeptide/oligopeptide/nickel ABC transporter permease/ATP-binding protein</fullName>
    </submittedName>
</protein>
<evidence type="ECO:0000256" key="1">
    <source>
        <dbReference type="ARBA" id="ARBA00004141"/>
    </source>
</evidence>
<evidence type="ECO:0000256" key="11">
    <source>
        <dbReference type="ARBA" id="ARBA00022989"/>
    </source>
</evidence>
<feature type="transmembrane region" description="Helical" evidence="13">
    <location>
        <begin position="80"/>
        <end position="107"/>
    </location>
</feature>
<dbReference type="RefSeq" id="WP_133232020.1">
    <property type="nucleotide sequence ID" value="NZ_SMRT01000011.1"/>
</dbReference>
<keyword evidence="5" id="KW-1003">Cell membrane</keyword>
<evidence type="ECO:0000313" key="16">
    <source>
        <dbReference type="EMBL" id="TDF95148.1"/>
    </source>
</evidence>
<dbReference type="PANTHER" id="PTHR43297:SF14">
    <property type="entry name" value="ATPASE AAA-TYPE CORE DOMAIN-CONTAINING PROTEIN"/>
    <property type="match status" value="1"/>
</dbReference>
<evidence type="ECO:0000256" key="13">
    <source>
        <dbReference type="RuleBase" id="RU363032"/>
    </source>
</evidence>
<dbReference type="InterPro" id="IPR003439">
    <property type="entry name" value="ABC_transporter-like_ATP-bd"/>
</dbReference>
<dbReference type="InterPro" id="IPR003593">
    <property type="entry name" value="AAA+_ATPase"/>
</dbReference>
<evidence type="ECO:0000259" key="15">
    <source>
        <dbReference type="PROSITE" id="PS50928"/>
    </source>
</evidence>
<dbReference type="GO" id="GO:0005524">
    <property type="term" value="F:ATP binding"/>
    <property type="evidence" value="ECO:0007669"/>
    <property type="project" value="UniProtKB-KW"/>
</dbReference>
<dbReference type="EMBL" id="SMRT01000011">
    <property type="protein sequence ID" value="TDF95148.1"/>
    <property type="molecule type" value="Genomic_DNA"/>
</dbReference>
<dbReference type="NCBIfam" id="NF045474">
    <property type="entry name" value="Opp2C"/>
    <property type="match status" value="1"/>
</dbReference>
<dbReference type="GO" id="GO:0055085">
    <property type="term" value="P:transmembrane transport"/>
    <property type="evidence" value="ECO:0007669"/>
    <property type="project" value="InterPro"/>
</dbReference>
<dbReference type="Pfam" id="PF00005">
    <property type="entry name" value="ABC_tran"/>
    <property type="match status" value="1"/>
</dbReference>
<dbReference type="Proteomes" id="UP000295636">
    <property type="component" value="Unassembled WGS sequence"/>
</dbReference>
<dbReference type="InterPro" id="IPR017871">
    <property type="entry name" value="ABC_transporter-like_CS"/>
</dbReference>
<keyword evidence="8" id="KW-0547">Nucleotide-binding</keyword>
<evidence type="ECO:0000313" key="17">
    <source>
        <dbReference type="Proteomes" id="UP000295636"/>
    </source>
</evidence>
<dbReference type="GO" id="GO:0016887">
    <property type="term" value="F:ATP hydrolysis activity"/>
    <property type="evidence" value="ECO:0007669"/>
    <property type="project" value="InterPro"/>
</dbReference>
<reference evidence="16 17" key="1">
    <citation type="submission" date="2019-03" db="EMBL/GenBank/DDBJ databases">
        <title>This is whole genome sequence of Paenibacillus sp MS74 strain.</title>
        <authorList>
            <person name="Trinh H.N."/>
        </authorList>
    </citation>
    <scope>NUCLEOTIDE SEQUENCE [LARGE SCALE GENOMIC DNA]</scope>
    <source>
        <strain evidence="16 17">MS74</strain>
    </source>
</reference>
<dbReference type="InterPro" id="IPR035906">
    <property type="entry name" value="MetI-like_sf"/>
</dbReference>
<dbReference type="SUPFAM" id="SSF52540">
    <property type="entry name" value="P-loop containing nucleoside triphosphate hydrolases"/>
    <property type="match status" value="1"/>
</dbReference>
<dbReference type="InterPro" id="IPR025966">
    <property type="entry name" value="OppC_N"/>
</dbReference>
<evidence type="ECO:0000256" key="9">
    <source>
        <dbReference type="ARBA" id="ARBA00022840"/>
    </source>
</evidence>
<keyword evidence="11 13" id="KW-1133">Transmembrane helix</keyword>
<evidence type="ECO:0000256" key="7">
    <source>
        <dbReference type="ARBA" id="ARBA00022692"/>
    </source>
</evidence>
<dbReference type="InterPro" id="IPR053385">
    <property type="entry name" value="ABC_transport_permease"/>
</dbReference>
<dbReference type="PROSITE" id="PS50893">
    <property type="entry name" value="ABC_TRANSPORTER_2"/>
    <property type="match status" value="1"/>
</dbReference>
<dbReference type="InterPro" id="IPR027417">
    <property type="entry name" value="P-loop_NTPase"/>
</dbReference>
<keyword evidence="12 13" id="KW-0472">Membrane</keyword>
<comment type="similarity">
    <text evidence="3">Belongs to the ABC transporter superfamily.</text>
</comment>
<dbReference type="GO" id="GO:0005886">
    <property type="term" value="C:plasma membrane"/>
    <property type="evidence" value="ECO:0007669"/>
    <property type="project" value="UniProtKB-SubCell"/>
</dbReference>
<feature type="transmembrane region" description="Helical" evidence="13">
    <location>
        <begin position="246"/>
        <end position="268"/>
    </location>
</feature>
<name>A0A4R5KJY6_9BACL</name>
<evidence type="ECO:0000256" key="6">
    <source>
        <dbReference type="ARBA" id="ARBA00022519"/>
    </source>
</evidence>
<dbReference type="OrthoDB" id="9783218at2"/>
<evidence type="ECO:0000256" key="10">
    <source>
        <dbReference type="ARBA" id="ARBA00022967"/>
    </source>
</evidence>
<accession>A0A4R5KJY6</accession>
<evidence type="ECO:0000256" key="3">
    <source>
        <dbReference type="ARBA" id="ARBA00005417"/>
    </source>
</evidence>
<feature type="domain" description="ABC transmembrane type-1" evidence="15">
    <location>
        <begin position="83"/>
        <end position="268"/>
    </location>
</feature>
<feature type="transmembrane region" description="Helical" evidence="13">
    <location>
        <begin position="20"/>
        <end position="39"/>
    </location>
</feature>
<evidence type="ECO:0000256" key="2">
    <source>
        <dbReference type="ARBA" id="ARBA00004202"/>
    </source>
</evidence>
<dbReference type="CDD" id="cd06261">
    <property type="entry name" value="TM_PBP2"/>
    <property type="match status" value="1"/>
</dbReference>
<keyword evidence="6" id="KW-0997">Cell inner membrane</keyword>
<dbReference type="InterPro" id="IPR050388">
    <property type="entry name" value="ABC_Ni/Peptide_Import"/>
</dbReference>
<dbReference type="PANTHER" id="PTHR43297">
    <property type="entry name" value="OLIGOPEPTIDE TRANSPORT ATP-BINDING PROTEIN APPD"/>
    <property type="match status" value="1"/>
</dbReference>
<keyword evidence="10" id="KW-1278">Translocase</keyword>
<dbReference type="PROSITE" id="PS00211">
    <property type="entry name" value="ABC_TRANSPORTER_1"/>
    <property type="match status" value="1"/>
</dbReference>
<gene>
    <name evidence="16" type="ORF">E1757_21705</name>
</gene>
<proteinExistence type="inferred from homology"/>
<dbReference type="SMART" id="SM00382">
    <property type="entry name" value="AAA"/>
    <property type="match status" value="1"/>
</dbReference>
<comment type="similarity">
    <text evidence="13">Belongs to the binding-protein-dependent transport system permease family.</text>
</comment>
<dbReference type="CDD" id="cd03257">
    <property type="entry name" value="ABC_NikE_OppD_transporters"/>
    <property type="match status" value="1"/>
</dbReference>
<dbReference type="SUPFAM" id="SSF161098">
    <property type="entry name" value="MetI-like"/>
    <property type="match status" value="1"/>
</dbReference>
<dbReference type="Pfam" id="PF00528">
    <property type="entry name" value="BPD_transp_1"/>
    <property type="match status" value="1"/>
</dbReference>
<keyword evidence="7 13" id="KW-0812">Transmembrane</keyword>
<dbReference type="Gene3D" id="1.10.3720.10">
    <property type="entry name" value="MetI-like"/>
    <property type="match status" value="1"/>
</dbReference>
<dbReference type="AlphaFoldDB" id="A0A4R5KJY6"/>
<keyword evidence="9 16" id="KW-0067">ATP-binding</keyword>
<sequence>MDKRFGQRLLLALKTDPLAIILLALVAVIIAMSVGGTWFSSYDPVQVDYKQALLPPSSEHWLGTDNYGRDVLSRLMHGGIASLGASLIAVSLIISLSLAIGLAAGYFGGWLDMALTRLMDVLFSFPQLVLAIALASLMGPGLTSLMIAVAAVSWPSFARIFRSFVLSVRNEGYVQAARTSGIPAWKIITTHILGSIAGPILVLVTLDIGSIILSIASMSFLGLGIRPPQPEWGAMLNEGRAYIEEAPWLFLAPGLTIFLMVLGTNYLGDTLKDALEPRAIQMPRLFGGSKKRKRMEPVVVKAHSSKTGQHANVCSHPELPVTAGNTASVLSIDGLHVAASEGMHGQPKPILENIYLELKPGECLGLVGESGSGKSTLAHAIMGLLRSPLEQTAGTIRLMGENTSRWEWNDWRKVRGSHVAYITQDPMDSLNPVLTIGEQLRECLIAHRDKDGGLSQAEAKRKVRELLEQTGLPEETYGRFPHQLSGGMRQRVVIAMAVINEPQIIVADEPTTALDVSTQARILELLIALRNERKLALIFITHDLRLVTHIADRICVMRNGRMIEQGDVRSVFTNPREAYTKQLLESIPSLRILSQLRKVK</sequence>
<feature type="transmembrane region" description="Helical" evidence="13">
    <location>
        <begin position="128"/>
        <end position="154"/>
    </location>
</feature>
<dbReference type="PROSITE" id="PS50928">
    <property type="entry name" value="ABC_TM1"/>
    <property type="match status" value="1"/>
</dbReference>
<evidence type="ECO:0000256" key="8">
    <source>
        <dbReference type="ARBA" id="ARBA00022741"/>
    </source>
</evidence>
<comment type="caution">
    <text evidence="16">The sequence shown here is derived from an EMBL/GenBank/DDBJ whole genome shotgun (WGS) entry which is preliminary data.</text>
</comment>
<feature type="domain" description="ABC transporter" evidence="14">
    <location>
        <begin position="330"/>
        <end position="584"/>
    </location>
</feature>
<dbReference type="Gene3D" id="3.40.50.300">
    <property type="entry name" value="P-loop containing nucleotide triphosphate hydrolases"/>
    <property type="match status" value="1"/>
</dbReference>
<keyword evidence="17" id="KW-1185">Reference proteome</keyword>
<organism evidence="16 17">
    <name type="scientific">Paenibacillus piri</name>
    <dbReference type="NCBI Taxonomy" id="2547395"/>
    <lineage>
        <taxon>Bacteria</taxon>
        <taxon>Bacillati</taxon>
        <taxon>Bacillota</taxon>
        <taxon>Bacilli</taxon>
        <taxon>Bacillales</taxon>
        <taxon>Paenibacillaceae</taxon>
        <taxon>Paenibacillus</taxon>
    </lineage>
</organism>
<evidence type="ECO:0000259" key="14">
    <source>
        <dbReference type="PROSITE" id="PS50893"/>
    </source>
</evidence>
<dbReference type="InterPro" id="IPR000515">
    <property type="entry name" value="MetI-like"/>
</dbReference>
<comment type="subcellular location">
    <subcellularLocation>
        <location evidence="13">Cell membrane</location>
        <topology evidence="13">Multi-pass membrane protein</topology>
    </subcellularLocation>
    <subcellularLocation>
        <location evidence="2">Cell membrane</location>
        <topology evidence="2">Peripheral membrane protein</topology>
    </subcellularLocation>
    <subcellularLocation>
        <location evidence="1">Membrane</location>
        <topology evidence="1">Multi-pass membrane protein</topology>
    </subcellularLocation>
</comment>
<evidence type="ECO:0000256" key="5">
    <source>
        <dbReference type="ARBA" id="ARBA00022475"/>
    </source>
</evidence>
<evidence type="ECO:0000256" key="12">
    <source>
        <dbReference type="ARBA" id="ARBA00023136"/>
    </source>
</evidence>
<dbReference type="Pfam" id="PF12911">
    <property type="entry name" value="OppC_N"/>
    <property type="match status" value="1"/>
</dbReference>
<feature type="transmembrane region" description="Helical" evidence="13">
    <location>
        <begin position="200"/>
        <end position="225"/>
    </location>
</feature>
<keyword evidence="4 13" id="KW-0813">Transport</keyword>